<proteinExistence type="predicted"/>
<name>A0ABP7EUS1_9SPHN</name>
<reference evidence="2" key="1">
    <citation type="journal article" date="2019" name="Int. J. Syst. Evol. Microbiol.">
        <title>The Global Catalogue of Microorganisms (GCM) 10K type strain sequencing project: providing services to taxonomists for standard genome sequencing and annotation.</title>
        <authorList>
            <consortium name="The Broad Institute Genomics Platform"/>
            <consortium name="The Broad Institute Genome Sequencing Center for Infectious Disease"/>
            <person name="Wu L."/>
            <person name="Ma J."/>
        </authorList>
    </citation>
    <scope>NUCLEOTIDE SEQUENCE [LARGE SCALE GENOMIC DNA]</scope>
    <source>
        <strain evidence="2">JCM 17498</strain>
    </source>
</reference>
<protein>
    <recommendedName>
        <fullName evidence="3">Apea-like HEPN domain-containing protein</fullName>
    </recommendedName>
</protein>
<gene>
    <name evidence="1" type="ORF">GCM10022268_36580</name>
</gene>
<dbReference type="EMBL" id="BAABBF010000016">
    <property type="protein sequence ID" value="GAA3725369.1"/>
    <property type="molecule type" value="Genomic_DNA"/>
</dbReference>
<evidence type="ECO:0008006" key="3">
    <source>
        <dbReference type="Google" id="ProtNLM"/>
    </source>
</evidence>
<comment type="caution">
    <text evidence="1">The sequence shown here is derived from an EMBL/GenBank/DDBJ whole genome shotgun (WGS) entry which is preliminary data.</text>
</comment>
<evidence type="ECO:0000313" key="2">
    <source>
        <dbReference type="Proteomes" id="UP001500523"/>
    </source>
</evidence>
<keyword evidence="2" id="KW-1185">Reference proteome</keyword>
<sequence length="104" mass="11590">MLLWSGIEGLLSVDAELSRRLALYAALIIDGWPEEKVRYFDQVKNAYGIRSRAVHGGKTKLEKLVEGYHMASRILADLLARCVELGRVPTPTELDHLAVKGMPT</sequence>
<dbReference type="Proteomes" id="UP001500523">
    <property type="component" value="Unassembled WGS sequence"/>
</dbReference>
<evidence type="ECO:0000313" key="1">
    <source>
        <dbReference type="EMBL" id="GAA3725369.1"/>
    </source>
</evidence>
<accession>A0ABP7EUS1</accession>
<organism evidence="1 2">
    <name type="scientific">Sphingomonas cynarae</name>
    <dbReference type="NCBI Taxonomy" id="930197"/>
    <lineage>
        <taxon>Bacteria</taxon>
        <taxon>Pseudomonadati</taxon>
        <taxon>Pseudomonadota</taxon>
        <taxon>Alphaproteobacteria</taxon>
        <taxon>Sphingomonadales</taxon>
        <taxon>Sphingomonadaceae</taxon>
        <taxon>Sphingomonas</taxon>
    </lineage>
</organism>